<dbReference type="RefSeq" id="WP_113882183.1">
    <property type="nucleotide sequence ID" value="NZ_QNSF01000004.1"/>
</dbReference>
<dbReference type="InterPro" id="IPR051782">
    <property type="entry name" value="ABC_Transporter_VariousFunc"/>
</dbReference>
<evidence type="ECO:0000256" key="3">
    <source>
        <dbReference type="ARBA" id="ARBA00022840"/>
    </source>
</evidence>
<dbReference type="Proteomes" id="UP000252731">
    <property type="component" value="Unassembled WGS sequence"/>
</dbReference>
<dbReference type="GO" id="GO:0016887">
    <property type="term" value="F:ATP hydrolysis activity"/>
    <property type="evidence" value="ECO:0007669"/>
    <property type="project" value="InterPro"/>
</dbReference>
<dbReference type="PANTHER" id="PTHR42939:SF1">
    <property type="entry name" value="ABC TRANSPORTER ATP-BINDING PROTEIN ALBC-RELATED"/>
    <property type="match status" value="1"/>
</dbReference>
<organism evidence="5 6">
    <name type="scientific">Cytobacillus firmus</name>
    <name type="common">Bacillus firmus</name>
    <dbReference type="NCBI Taxonomy" id="1399"/>
    <lineage>
        <taxon>Bacteria</taxon>
        <taxon>Bacillati</taxon>
        <taxon>Bacillota</taxon>
        <taxon>Bacilli</taxon>
        <taxon>Bacillales</taxon>
        <taxon>Bacillaceae</taxon>
        <taxon>Cytobacillus</taxon>
    </lineage>
</organism>
<protein>
    <submittedName>
        <fullName evidence="5">ABC-2 type transport system ATP-binding protein</fullName>
    </submittedName>
</protein>
<keyword evidence="6" id="KW-1185">Reference proteome</keyword>
<dbReference type="SUPFAM" id="SSF52540">
    <property type="entry name" value="P-loop containing nucleoside triphosphate hydrolases"/>
    <property type="match status" value="1"/>
</dbReference>
<dbReference type="AlphaFoldDB" id="A0A366JXZ4"/>
<comment type="caution">
    <text evidence="5">The sequence shown here is derived from an EMBL/GenBank/DDBJ whole genome shotgun (WGS) entry which is preliminary data.</text>
</comment>
<reference evidence="5 6" key="1">
    <citation type="submission" date="2018-06" db="EMBL/GenBank/DDBJ databases">
        <title>Freshwater and sediment microbial communities from various areas in North America, analyzing microbe dynamics in response to fracking.</title>
        <authorList>
            <person name="Lamendella R."/>
        </authorList>
    </citation>
    <scope>NUCLEOTIDE SEQUENCE [LARGE SCALE GENOMIC DNA]</scope>
    <source>
        <strain evidence="5 6">14_TX</strain>
    </source>
</reference>
<evidence type="ECO:0000313" key="6">
    <source>
        <dbReference type="Proteomes" id="UP000252731"/>
    </source>
</evidence>
<gene>
    <name evidence="5" type="ORF">DFO70_10428</name>
</gene>
<feature type="domain" description="ABC transporter" evidence="4">
    <location>
        <begin position="5"/>
        <end position="234"/>
    </location>
</feature>
<dbReference type="InterPro" id="IPR027417">
    <property type="entry name" value="P-loop_NTPase"/>
</dbReference>
<dbReference type="PANTHER" id="PTHR42939">
    <property type="entry name" value="ABC TRANSPORTER ATP-BINDING PROTEIN ALBC-RELATED"/>
    <property type="match status" value="1"/>
</dbReference>
<dbReference type="OrthoDB" id="9804819at2"/>
<dbReference type="EMBL" id="QNSF01000004">
    <property type="protein sequence ID" value="RBP94389.1"/>
    <property type="molecule type" value="Genomic_DNA"/>
</dbReference>
<dbReference type="GO" id="GO:0005524">
    <property type="term" value="F:ATP binding"/>
    <property type="evidence" value="ECO:0007669"/>
    <property type="project" value="UniProtKB-KW"/>
</dbReference>
<sequence>MSFFLEITDINKQIDERKILDNFNLNISKATIHALLGPNGAGKTSLLKIILGISKPSSGTITLDGELIQIPYTQNIRRKIGFLPDEPILTNQLTGFENIKYMNHIYDNPKNDLELKEILEQNGLGDSRNKLVKDYSKGMKQRLSLCITELYTPSLLILDEPTIGLDIVGISNLKNKLKTYRSQGCTILLTTHDIHFCQEIADDLTLINHGKNIDGGLTSDWLNSYSNIEMAMIDKLKLKEETHVSV</sequence>
<keyword evidence="3 5" id="KW-0067">ATP-binding</keyword>
<accession>A0A366JXZ4</accession>
<keyword evidence="1" id="KW-0813">Transport</keyword>
<dbReference type="InterPro" id="IPR003439">
    <property type="entry name" value="ABC_transporter-like_ATP-bd"/>
</dbReference>
<dbReference type="Gene3D" id="3.40.50.300">
    <property type="entry name" value="P-loop containing nucleotide triphosphate hydrolases"/>
    <property type="match status" value="1"/>
</dbReference>
<evidence type="ECO:0000256" key="2">
    <source>
        <dbReference type="ARBA" id="ARBA00022741"/>
    </source>
</evidence>
<name>A0A366JXZ4_CYTFI</name>
<dbReference type="SMART" id="SM00382">
    <property type="entry name" value="AAA"/>
    <property type="match status" value="1"/>
</dbReference>
<evidence type="ECO:0000256" key="1">
    <source>
        <dbReference type="ARBA" id="ARBA00022448"/>
    </source>
</evidence>
<evidence type="ECO:0000259" key="4">
    <source>
        <dbReference type="PROSITE" id="PS50893"/>
    </source>
</evidence>
<evidence type="ECO:0000313" key="5">
    <source>
        <dbReference type="EMBL" id="RBP94389.1"/>
    </source>
</evidence>
<keyword evidence="2" id="KW-0547">Nucleotide-binding</keyword>
<proteinExistence type="predicted"/>
<dbReference type="InterPro" id="IPR003593">
    <property type="entry name" value="AAA+_ATPase"/>
</dbReference>
<dbReference type="PROSITE" id="PS50893">
    <property type="entry name" value="ABC_TRANSPORTER_2"/>
    <property type="match status" value="1"/>
</dbReference>
<dbReference type="Pfam" id="PF00005">
    <property type="entry name" value="ABC_tran"/>
    <property type="match status" value="1"/>
</dbReference>